<organism evidence="2 3">
    <name type="scientific">Nostocoides jenkinsii Ben 74</name>
    <dbReference type="NCBI Taxonomy" id="1193518"/>
    <lineage>
        <taxon>Bacteria</taxon>
        <taxon>Bacillati</taxon>
        <taxon>Actinomycetota</taxon>
        <taxon>Actinomycetes</taxon>
        <taxon>Micrococcales</taxon>
        <taxon>Intrasporangiaceae</taxon>
        <taxon>Nostocoides</taxon>
    </lineage>
</organism>
<feature type="coiled-coil region" evidence="1">
    <location>
        <begin position="75"/>
        <end position="102"/>
    </location>
</feature>
<keyword evidence="3" id="KW-1185">Reference proteome</keyword>
<dbReference type="Proteomes" id="UP000035720">
    <property type="component" value="Unassembled WGS sequence"/>
</dbReference>
<dbReference type="OrthoDB" id="4409301at2"/>
<dbReference type="GO" id="GO:0003677">
    <property type="term" value="F:DNA binding"/>
    <property type="evidence" value="ECO:0007669"/>
    <property type="project" value="InterPro"/>
</dbReference>
<dbReference type="STRING" id="1193518.BN13_790010"/>
<dbReference type="AlphaFoldDB" id="A0A077MBA0"/>
<dbReference type="SUPFAM" id="SSF47413">
    <property type="entry name" value="lambda repressor-like DNA-binding domains"/>
    <property type="match status" value="1"/>
</dbReference>
<keyword evidence="1" id="KW-0175">Coiled coil</keyword>
<sequence>MSGPGLRRVRHVEVDPAAPVSTWPYEALVAILERGSIRDWAVLAKEFRRDPWGPVARQVEDYLHEPQEQRETGLTALLQRAISRARQRAEQAERDAVAARVTQLVVESGLSTTEFAERIGTSRSRLSTYRHGRVTPSATLIHRMERVSAQANGHVGG</sequence>
<dbReference type="EMBL" id="CAJC01000193">
    <property type="protein sequence ID" value="CCI54631.1"/>
    <property type="molecule type" value="Genomic_DNA"/>
</dbReference>
<accession>A0A077MBA0</accession>
<proteinExistence type="predicted"/>
<evidence type="ECO:0000256" key="1">
    <source>
        <dbReference type="SAM" id="Coils"/>
    </source>
</evidence>
<evidence type="ECO:0000313" key="2">
    <source>
        <dbReference type="EMBL" id="CCI54631.1"/>
    </source>
</evidence>
<dbReference type="RefSeq" id="WP_048547288.1">
    <property type="nucleotide sequence ID" value="NZ_HF571038.1"/>
</dbReference>
<dbReference type="InterPro" id="IPR001387">
    <property type="entry name" value="Cro/C1-type_HTH"/>
</dbReference>
<dbReference type="InterPro" id="IPR010982">
    <property type="entry name" value="Lambda_DNA-bd_dom_sf"/>
</dbReference>
<dbReference type="Gene3D" id="1.10.260.40">
    <property type="entry name" value="lambda repressor-like DNA-binding domains"/>
    <property type="match status" value="1"/>
</dbReference>
<gene>
    <name evidence="2" type="ORF">BN13_790010</name>
</gene>
<evidence type="ECO:0000313" key="3">
    <source>
        <dbReference type="Proteomes" id="UP000035720"/>
    </source>
</evidence>
<comment type="caution">
    <text evidence="2">The sequence shown here is derived from an EMBL/GenBank/DDBJ whole genome shotgun (WGS) entry which is preliminary data.</text>
</comment>
<protein>
    <submittedName>
        <fullName evidence="2">Uncharacterized protein</fullName>
    </submittedName>
</protein>
<dbReference type="CDD" id="cd00093">
    <property type="entry name" value="HTH_XRE"/>
    <property type="match status" value="1"/>
</dbReference>
<reference evidence="2 3" key="1">
    <citation type="journal article" date="2013" name="ISME J.">
        <title>A metabolic model for members of the genus Tetrasphaera involved in enhanced biological phosphorus removal.</title>
        <authorList>
            <person name="Kristiansen R."/>
            <person name="Nguyen H.T.T."/>
            <person name="Saunders A.M."/>
            <person name="Nielsen J.L."/>
            <person name="Wimmer R."/>
            <person name="Le V.Q."/>
            <person name="McIlroy S.J."/>
            <person name="Petrovski S."/>
            <person name="Seviour R.J."/>
            <person name="Calteau A."/>
            <person name="Nielsen K.L."/>
            <person name="Nielsen P.H."/>
        </authorList>
    </citation>
    <scope>NUCLEOTIDE SEQUENCE [LARGE SCALE GENOMIC DNA]</scope>
    <source>
        <strain evidence="2 3">Ben 74</strain>
    </source>
</reference>
<name>A0A077MBA0_9MICO</name>